<dbReference type="Proteomes" id="UP001157091">
    <property type="component" value="Unassembled WGS sequence"/>
</dbReference>
<name>A0ABQ6HYW7_9MICO</name>
<comment type="similarity">
    <text evidence="2">Belongs to the aldo/keto reductase family.</text>
</comment>
<evidence type="ECO:0000256" key="1">
    <source>
        <dbReference type="ARBA" id="ARBA00005582"/>
    </source>
</evidence>
<feature type="region of interest" description="Disordered" evidence="6">
    <location>
        <begin position="275"/>
        <end position="304"/>
    </location>
</feature>
<protein>
    <recommendedName>
        <fullName evidence="7">Nudix hydrolase domain-containing protein</fullName>
    </recommendedName>
</protein>
<evidence type="ECO:0000313" key="8">
    <source>
        <dbReference type="EMBL" id="GMA23206.1"/>
    </source>
</evidence>
<dbReference type="InterPro" id="IPR023210">
    <property type="entry name" value="NADP_OxRdtase_dom"/>
</dbReference>
<dbReference type="InterPro" id="IPR018170">
    <property type="entry name" value="Aldo/ket_reductase_CS"/>
</dbReference>
<dbReference type="PROSITE" id="PS51462">
    <property type="entry name" value="NUDIX"/>
    <property type="match status" value="1"/>
</dbReference>
<organism evidence="8 9">
    <name type="scientific">Luteimicrobium album</name>
    <dbReference type="NCBI Taxonomy" id="1054550"/>
    <lineage>
        <taxon>Bacteria</taxon>
        <taxon>Bacillati</taxon>
        <taxon>Actinomycetota</taxon>
        <taxon>Actinomycetes</taxon>
        <taxon>Micrococcales</taxon>
        <taxon>Luteimicrobium</taxon>
    </lineage>
</organism>
<dbReference type="InterPro" id="IPR015797">
    <property type="entry name" value="NUDIX_hydrolase-like_dom_sf"/>
</dbReference>
<feature type="compositionally biased region" description="Polar residues" evidence="6">
    <location>
        <begin position="282"/>
        <end position="297"/>
    </location>
</feature>
<dbReference type="SUPFAM" id="SSF51430">
    <property type="entry name" value="NAD(P)-linked oxidoreductase"/>
    <property type="match status" value="1"/>
</dbReference>
<evidence type="ECO:0000256" key="3">
    <source>
        <dbReference type="ARBA" id="ARBA00022801"/>
    </source>
</evidence>
<dbReference type="CDD" id="cd03425">
    <property type="entry name" value="NUDIX_MutT_NudA_like"/>
    <property type="match status" value="1"/>
</dbReference>
<evidence type="ECO:0000256" key="4">
    <source>
        <dbReference type="ARBA" id="ARBA00022857"/>
    </source>
</evidence>
<dbReference type="PROSITE" id="PS00798">
    <property type="entry name" value="ALDOKETO_REDUCTASE_1"/>
    <property type="match status" value="1"/>
</dbReference>
<dbReference type="InterPro" id="IPR036812">
    <property type="entry name" value="NAD(P)_OxRdtase_dom_sf"/>
</dbReference>
<dbReference type="PROSITE" id="PS00062">
    <property type="entry name" value="ALDOKETO_REDUCTASE_2"/>
    <property type="match status" value="1"/>
</dbReference>
<dbReference type="Pfam" id="PF00248">
    <property type="entry name" value="Aldo_ket_red"/>
    <property type="match status" value="1"/>
</dbReference>
<evidence type="ECO:0000256" key="5">
    <source>
        <dbReference type="ARBA" id="ARBA00023002"/>
    </source>
</evidence>
<dbReference type="PROSITE" id="PS00063">
    <property type="entry name" value="ALDOKETO_REDUCTASE_3"/>
    <property type="match status" value="1"/>
</dbReference>
<evidence type="ECO:0000256" key="2">
    <source>
        <dbReference type="ARBA" id="ARBA00007905"/>
    </source>
</evidence>
<keyword evidence="9" id="KW-1185">Reference proteome</keyword>
<dbReference type="InterPro" id="IPR020471">
    <property type="entry name" value="AKR"/>
</dbReference>
<dbReference type="PANTHER" id="PTHR43827">
    <property type="entry name" value="2,5-DIKETO-D-GLUCONIC ACID REDUCTASE"/>
    <property type="match status" value="1"/>
</dbReference>
<keyword evidence="4" id="KW-0521">NADP</keyword>
<comment type="caution">
    <text evidence="8">The sequence shown here is derived from an EMBL/GenBank/DDBJ whole genome shotgun (WGS) entry which is preliminary data.</text>
</comment>
<evidence type="ECO:0000259" key="7">
    <source>
        <dbReference type="PROSITE" id="PS51462"/>
    </source>
</evidence>
<keyword evidence="5" id="KW-0560">Oxidoreductase</keyword>
<dbReference type="InterPro" id="IPR000086">
    <property type="entry name" value="NUDIX_hydrolase_dom"/>
</dbReference>
<dbReference type="Pfam" id="PF00293">
    <property type="entry name" value="NUDIX"/>
    <property type="match status" value="1"/>
</dbReference>
<keyword evidence="3" id="KW-0378">Hydrolase</keyword>
<dbReference type="PANTHER" id="PTHR43827:SF3">
    <property type="entry name" value="NADP-DEPENDENT OXIDOREDUCTASE DOMAIN-CONTAINING PROTEIN"/>
    <property type="match status" value="1"/>
</dbReference>
<gene>
    <name evidence="8" type="ORF">GCM10025864_09650</name>
</gene>
<dbReference type="PRINTS" id="PR00502">
    <property type="entry name" value="NUDIXFAMILY"/>
</dbReference>
<dbReference type="Gene3D" id="3.90.79.10">
    <property type="entry name" value="Nucleoside Triphosphate Pyrophosphohydrolase"/>
    <property type="match status" value="1"/>
</dbReference>
<dbReference type="InterPro" id="IPR020476">
    <property type="entry name" value="Nudix_hydrolase"/>
</dbReference>
<accession>A0ABQ6HYW7</accession>
<dbReference type="PRINTS" id="PR00069">
    <property type="entry name" value="ALDKETRDTASE"/>
</dbReference>
<dbReference type="EMBL" id="BSUK01000001">
    <property type="protein sequence ID" value="GMA23206.1"/>
    <property type="molecule type" value="Genomic_DNA"/>
</dbReference>
<reference evidence="9" key="1">
    <citation type="journal article" date="2019" name="Int. J. Syst. Evol. Microbiol.">
        <title>The Global Catalogue of Microorganisms (GCM) 10K type strain sequencing project: providing services to taxonomists for standard genome sequencing and annotation.</title>
        <authorList>
            <consortium name="The Broad Institute Genomics Platform"/>
            <consortium name="The Broad Institute Genome Sequencing Center for Infectious Disease"/>
            <person name="Wu L."/>
            <person name="Ma J."/>
        </authorList>
    </citation>
    <scope>NUCLEOTIDE SEQUENCE [LARGE SCALE GENOMIC DNA]</scope>
    <source>
        <strain evidence="9">NBRC 106348</strain>
    </source>
</reference>
<comment type="similarity">
    <text evidence="1">Belongs to the Nudix hydrolase family.</text>
</comment>
<evidence type="ECO:0000256" key="6">
    <source>
        <dbReference type="SAM" id="MobiDB-lite"/>
    </source>
</evidence>
<dbReference type="SUPFAM" id="SSF55811">
    <property type="entry name" value="Nudix"/>
    <property type="match status" value="1"/>
</dbReference>
<feature type="domain" description="Nudix hydrolase" evidence="7">
    <location>
        <begin position="327"/>
        <end position="454"/>
    </location>
</feature>
<evidence type="ECO:0000313" key="9">
    <source>
        <dbReference type="Proteomes" id="UP001157091"/>
    </source>
</evidence>
<proteinExistence type="inferred from homology"/>
<dbReference type="Gene3D" id="3.20.20.100">
    <property type="entry name" value="NADP-dependent oxidoreductase domain"/>
    <property type="match status" value="1"/>
</dbReference>
<sequence>MTTIPTLTLNNGVTMPALGFGVFQTPPDETVAAVRTALEVGYRHVDTAAAYGNEREVGRAIRESGLDRDDVFVETKVWVSDYGYDQTLHAFEKATGKLGIDRIDLLILHQPAPARFDATLDAYRALEKLLADGAVRAIGVSNFMPGHLDALLDATDVVPAVNQVELHPYFQQPAVQAADERHGIVTQAWSPIGGITFYPGWGDDDRRSTLSDATIGAIAAAHGRTPAQVMLRWHLQEGRSAIPKSVTPSRIAENLDVTGFELTADELASIDALNTGVRGAPTPTSTDPTRSCGSSPTREPPAADRCRASGISTAGVVGPHVYGGGMPRHQVVAGLLVDDGAVLLALRSAHRRWFPGVWDLPGGHVEPGEDARDALVRELREELGVAAEVPALPAAHVAGEDYDLDVYRVDRWAGTPRNLAPGEHDELRFVTPDDARGLPLADSHLLPTVERILAREQPAGRS</sequence>
<dbReference type="PROSITE" id="PS00893">
    <property type="entry name" value="NUDIX_BOX"/>
    <property type="match status" value="1"/>
</dbReference>
<dbReference type="InterPro" id="IPR020084">
    <property type="entry name" value="NUDIX_hydrolase_CS"/>
</dbReference>